<evidence type="ECO:0000256" key="1">
    <source>
        <dbReference type="ARBA" id="ARBA00023015"/>
    </source>
</evidence>
<organism evidence="6 7">
    <name type="scientific">Streptomyces spiralis</name>
    <dbReference type="NCBI Taxonomy" id="66376"/>
    <lineage>
        <taxon>Bacteria</taxon>
        <taxon>Bacillati</taxon>
        <taxon>Actinomycetota</taxon>
        <taxon>Actinomycetes</taxon>
        <taxon>Kitasatosporales</taxon>
        <taxon>Streptomycetaceae</taxon>
        <taxon>Streptomyces</taxon>
    </lineage>
</organism>
<gene>
    <name evidence="6" type="ORF">GCM10014715_79270</name>
</gene>
<evidence type="ECO:0000256" key="4">
    <source>
        <dbReference type="PROSITE-ProRule" id="PRU00335"/>
    </source>
</evidence>
<dbReference type="EMBL" id="BNBC01000061">
    <property type="protein sequence ID" value="GHF11703.1"/>
    <property type="molecule type" value="Genomic_DNA"/>
</dbReference>
<dbReference type="InterPro" id="IPR009057">
    <property type="entry name" value="Homeodomain-like_sf"/>
</dbReference>
<dbReference type="GO" id="GO:0000976">
    <property type="term" value="F:transcription cis-regulatory region binding"/>
    <property type="evidence" value="ECO:0007669"/>
    <property type="project" value="TreeGrafter"/>
</dbReference>
<dbReference type="Gene3D" id="1.10.357.10">
    <property type="entry name" value="Tetracycline Repressor, domain 2"/>
    <property type="match status" value="1"/>
</dbReference>
<dbReference type="Pfam" id="PF00440">
    <property type="entry name" value="TetR_N"/>
    <property type="match status" value="1"/>
</dbReference>
<reference evidence="6" key="2">
    <citation type="submission" date="2020-09" db="EMBL/GenBank/DDBJ databases">
        <authorList>
            <person name="Sun Q."/>
            <person name="Ohkuma M."/>
        </authorList>
    </citation>
    <scope>NUCLEOTIDE SEQUENCE</scope>
    <source>
        <strain evidence="6">JCM 3302</strain>
    </source>
</reference>
<dbReference type="InterPro" id="IPR050109">
    <property type="entry name" value="HTH-type_TetR-like_transc_reg"/>
</dbReference>
<dbReference type="GO" id="GO:0003700">
    <property type="term" value="F:DNA-binding transcription factor activity"/>
    <property type="evidence" value="ECO:0007669"/>
    <property type="project" value="TreeGrafter"/>
</dbReference>
<dbReference type="PANTHER" id="PTHR30055">
    <property type="entry name" value="HTH-TYPE TRANSCRIPTIONAL REGULATOR RUTR"/>
    <property type="match status" value="1"/>
</dbReference>
<accession>A0A919AIP8</accession>
<dbReference type="AlphaFoldDB" id="A0A919AIP8"/>
<sequence length="220" mass="24094">MTTSAAAPSRQRRRRRGPELEAALLDAAWDELVEVGFAKLTMESVASRAGTGIAVLYRRWANKDELVLAALKHHRNNHPVDLPDTGTLRGDLLAALTGMGEARAAFLAIAAATAFSGLLAGTGLTPAQVRDRIMGDQRLSRVRTIYQRAHDRGEIDLERIPSAVLAMPFDLVRHDLLMDLKPLKPTRVRSIIDELFLPLVHSHYGPGSGEPSDLTHVRVC</sequence>
<dbReference type="Pfam" id="PF16859">
    <property type="entry name" value="TetR_C_11"/>
    <property type="match status" value="1"/>
</dbReference>
<proteinExistence type="predicted"/>
<dbReference type="PROSITE" id="PS50977">
    <property type="entry name" value="HTH_TETR_2"/>
    <property type="match status" value="1"/>
</dbReference>
<comment type="caution">
    <text evidence="6">The sequence shown here is derived from an EMBL/GenBank/DDBJ whole genome shotgun (WGS) entry which is preliminary data.</text>
</comment>
<evidence type="ECO:0000259" key="5">
    <source>
        <dbReference type="PROSITE" id="PS50977"/>
    </source>
</evidence>
<keyword evidence="7" id="KW-1185">Reference proteome</keyword>
<evidence type="ECO:0000313" key="7">
    <source>
        <dbReference type="Proteomes" id="UP000641386"/>
    </source>
</evidence>
<keyword evidence="1" id="KW-0805">Transcription regulation</keyword>
<dbReference type="SUPFAM" id="SSF46689">
    <property type="entry name" value="Homeodomain-like"/>
    <property type="match status" value="1"/>
</dbReference>
<dbReference type="RefSeq" id="WP_189907635.1">
    <property type="nucleotide sequence ID" value="NZ_BNBC01000061.1"/>
</dbReference>
<name>A0A919AIP8_9ACTN</name>
<keyword evidence="2 4" id="KW-0238">DNA-binding</keyword>
<feature type="domain" description="HTH tetR-type" evidence="5">
    <location>
        <begin position="18"/>
        <end position="78"/>
    </location>
</feature>
<dbReference type="InterPro" id="IPR036271">
    <property type="entry name" value="Tet_transcr_reg_TetR-rel_C_sf"/>
</dbReference>
<dbReference type="InterPro" id="IPR011075">
    <property type="entry name" value="TetR_C"/>
</dbReference>
<dbReference type="PANTHER" id="PTHR30055:SF148">
    <property type="entry name" value="TETR-FAMILY TRANSCRIPTIONAL REGULATOR"/>
    <property type="match status" value="1"/>
</dbReference>
<protein>
    <submittedName>
        <fullName evidence="6">TetR family transcriptional regulator</fullName>
    </submittedName>
</protein>
<evidence type="ECO:0000256" key="2">
    <source>
        <dbReference type="ARBA" id="ARBA00023125"/>
    </source>
</evidence>
<dbReference type="Gene3D" id="1.10.10.60">
    <property type="entry name" value="Homeodomain-like"/>
    <property type="match status" value="1"/>
</dbReference>
<reference evidence="6" key="1">
    <citation type="journal article" date="2014" name="Int. J. Syst. Evol. Microbiol.">
        <title>Complete genome sequence of Corynebacterium casei LMG S-19264T (=DSM 44701T), isolated from a smear-ripened cheese.</title>
        <authorList>
            <consortium name="US DOE Joint Genome Institute (JGI-PGF)"/>
            <person name="Walter F."/>
            <person name="Albersmeier A."/>
            <person name="Kalinowski J."/>
            <person name="Ruckert C."/>
        </authorList>
    </citation>
    <scope>NUCLEOTIDE SEQUENCE</scope>
    <source>
        <strain evidence="6">JCM 3302</strain>
    </source>
</reference>
<dbReference type="InterPro" id="IPR001647">
    <property type="entry name" value="HTH_TetR"/>
</dbReference>
<evidence type="ECO:0000313" key="6">
    <source>
        <dbReference type="EMBL" id="GHF11703.1"/>
    </source>
</evidence>
<dbReference type="SUPFAM" id="SSF48498">
    <property type="entry name" value="Tetracyclin repressor-like, C-terminal domain"/>
    <property type="match status" value="1"/>
</dbReference>
<keyword evidence="3" id="KW-0804">Transcription</keyword>
<feature type="DNA-binding region" description="H-T-H motif" evidence="4">
    <location>
        <begin position="41"/>
        <end position="60"/>
    </location>
</feature>
<dbReference type="Proteomes" id="UP000641386">
    <property type="component" value="Unassembled WGS sequence"/>
</dbReference>
<evidence type="ECO:0000256" key="3">
    <source>
        <dbReference type="ARBA" id="ARBA00023163"/>
    </source>
</evidence>